<gene>
    <name evidence="2" type="ORF">BDZ94DRAFT_231968</name>
</gene>
<evidence type="ECO:0000256" key="1">
    <source>
        <dbReference type="SAM" id="MobiDB-lite"/>
    </source>
</evidence>
<dbReference type="OrthoDB" id="5358959at2759"/>
<feature type="compositionally biased region" description="Low complexity" evidence="1">
    <location>
        <begin position="162"/>
        <end position="221"/>
    </location>
</feature>
<dbReference type="EMBL" id="MU150372">
    <property type="protein sequence ID" value="KAF9457426.1"/>
    <property type="molecule type" value="Genomic_DNA"/>
</dbReference>
<accession>A0A9P5XXK1</accession>
<name>A0A9P5XXK1_9AGAR</name>
<evidence type="ECO:0000313" key="3">
    <source>
        <dbReference type="Proteomes" id="UP000807353"/>
    </source>
</evidence>
<dbReference type="Proteomes" id="UP000807353">
    <property type="component" value="Unassembled WGS sequence"/>
</dbReference>
<evidence type="ECO:0000313" key="2">
    <source>
        <dbReference type="EMBL" id="KAF9457426.1"/>
    </source>
</evidence>
<feature type="region of interest" description="Disordered" evidence="1">
    <location>
        <begin position="162"/>
        <end position="225"/>
    </location>
</feature>
<dbReference type="AlphaFoldDB" id="A0A9P5XXK1"/>
<reference evidence="2" key="1">
    <citation type="submission" date="2020-11" db="EMBL/GenBank/DDBJ databases">
        <authorList>
            <consortium name="DOE Joint Genome Institute"/>
            <person name="Ahrendt S."/>
            <person name="Riley R."/>
            <person name="Andreopoulos W."/>
            <person name="Labutti K."/>
            <person name="Pangilinan J."/>
            <person name="Ruiz-Duenas F.J."/>
            <person name="Barrasa J.M."/>
            <person name="Sanchez-Garcia M."/>
            <person name="Camarero S."/>
            <person name="Miyauchi S."/>
            <person name="Serrano A."/>
            <person name="Linde D."/>
            <person name="Babiker R."/>
            <person name="Drula E."/>
            <person name="Ayuso-Fernandez I."/>
            <person name="Pacheco R."/>
            <person name="Padilla G."/>
            <person name="Ferreira P."/>
            <person name="Barriuso J."/>
            <person name="Kellner H."/>
            <person name="Castanera R."/>
            <person name="Alfaro M."/>
            <person name="Ramirez L."/>
            <person name="Pisabarro A.G."/>
            <person name="Kuo A."/>
            <person name="Tritt A."/>
            <person name="Lipzen A."/>
            <person name="He G."/>
            <person name="Yan M."/>
            <person name="Ng V."/>
            <person name="Cullen D."/>
            <person name="Martin F."/>
            <person name="Rosso M.-N."/>
            <person name="Henrissat B."/>
            <person name="Hibbett D."/>
            <person name="Martinez A.T."/>
            <person name="Grigoriev I.V."/>
        </authorList>
    </citation>
    <scope>NUCLEOTIDE SEQUENCE</scope>
    <source>
        <strain evidence="2">CBS 247.69</strain>
    </source>
</reference>
<sequence length="397" mass="42152">MVITSKTPLKPPLNKQDGVKTEERRESVLRGLLEVRQSFCPSGFGRCQGGICCALNGGCCPGNICCGPRQPCCADGCCGVNHYCTTDPISGQPGCCPLGETCSGLSNTCSDDGFFPCPNDDFCCPSGNTCFRDSNGNAKCRASGSNPPATTRRTTTFRATTTKVTKSTFTTKPTPTISTKATPAISTKSTRLSSSEDSSFTSQTADFSPTVYPTPVPSSGSQNEVVGPTDSRILWVGTFWTLGTSSCNSTTQSKKTSVVGSFSLEADPGTSVYLTLSALNVEYEIKVNGSPKTYKQTTSLDDCKLTWSSGILTIKTEIIITVIGPVVFDKRRQLSDNWSFEFHNFLMTTSPAGSTNGTDSSSTSGFNPPMSAAMSLKDHSMLYAGLAMVLVTLLRSL</sequence>
<comment type="caution">
    <text evidence="2">The sequence shown here is derived from an EMBL/GenBank/DDBJ whole genome shotgun (WGS) entry which is preliminary data.</text>
</comment>
<feature type="region of interest" description="Disordered" evidence="1">
    <location>
        <begin position="1"/>
        <end position="22"/>
    </location>
</feature>
<protein>
    <submittedName>
        <fullName evidence="2">Uncharacterized protein</fullName>
    </submittedName>
</protein>
<proteinExistence type="predicted"/>
<keyword evidence="3" id="KW-1185">Reference proteome</keyword>
<organism evidence="2 3">
    <name type="scientific">Collybia nuda</name>
    <dbReference type="NCBI Taxonomy" id="64659"/>
    <lineage>
        <taxon>Eukaryota</taxon>
        <taxon>Fungi</taxon>
        <taxon>Dikarya</taxon>
        <taxon>Basidiomycota</taxon>
        <taxon>Agaricomycotina</taxon>
        <taxon>Agaricomycetes</taxon>
        <taxon>Agaricomycetidae</taxon>
        <taxon>Agaricales</taxon>
        <taxon>Tricholomatineae</taxon>
        <taxon>Clitocybaceae</taxon>
        <taxon>Collybia</taxon>
    </lineage>
</organism>